<evidence type="ECO:0000313" key="2">
    <source>
        <dbReference type="Proteomes" id="UP000530268"/>
    </source>
</evidence>
<reference evidence="1 2" key="1">
    <citation type="submission" date="2020-08" db="EMBL/GenBank/DDBJ databases">
        <title>Genomic Encyclopedia of Type Strains, Phase IV (KMG-IV): sequencing the most valuable type-strain genomes for metagenomic binning, comparative biology and taxonomic classification.</title>
        <authorList>
            <person name="Goeker M."/>
        </authorList>
    </citation>
    <scope>NUCLEOTIDE SEQUENCE [LARGE SCALE GENOMIC DNA]</scope>
    <source>
        <strain evidence="1 2">DSM 102234</strain>
    </source>
</reference>
<dbReference type="AlphaFoldDB" id="A0A7W6ECE4"/>
<dbReference type="EMBL" id="JACIEI010000012">
    <property type="protein sequence ID" value="MBB3995204.1"/>
    <property type="molecule type" value="Genomic_DNA"/>
</dbReference>
<organism evidence="1 2">
    <name type="scientific">Sulfitobacter undariae</name>
    <dbReference type="NCBI Taxonomy" id="1563671"/>
    <lineage>
        <taxon>Bacteria</taxon>
        <taxon>Pseudomonadati</taxon>
        <taxon>Pseudomonadota</taxon>
        <taxon>Alphaproteobacteria</taxon>
        <taxon>Rhodobacterales</taxon>
        <taxon>Roseobacteraceae</taxon>
        <taxon>Sulfitobacter</taxon>
    </lineage>
</organism>
<proteinExistence type="predicted"/>
<dbReference type="Proteomes" id="UP000530268">
    <property type="component" value="Unassembled WGS sequence"/>
</dbReference>
<name>A0A7W6ECE4_9RHOB</name>
<evidence type="ECO:0000313" key="1">
    <source>
        <dbReference type="EMBL" id="MBB3995204.1"/>
    </source>
</evidence>
<gene>
    <name evidence="1" type="ORF">GGR95_002856</name>
</gene>
<accession>A0A7W6ECE4</accession>
<keyword evidence="2" id="KW-1185">Reference proteome</keyword>
<dbReference type="RefSeq" id="WP_184566914.1">
    <property type="nucleotide sequence ID" value="NZ_JACIEI010000012.1"/>
</dbReference>
<comment type="caution">
    <text evidence="1">The sequence shown here is derived from an EMBL/GenBank/DDBJ whole genome shotgun (WGS) entry which is preliminary data.</text>
</comment>
<protein>
    <recommendedName>
        <fullName evidence="3">DUF4868 domain-containing protein</fullName>
    </recommendedName>
</protein>
<evidence type="ECO:0008006" key="3">
    <source>
        <dbReference type="Google" id="ProtNLM"/>
    </source>
</evidence>
<sequence>MPRSFFALCRVGEENVVRRIPLQAGVQAELEQLFDAQEAAFLNGRDEEVVFDGDWKPDRNQIMTLQDAGLVQPFLETLADGPAAYEVLDISQYGQAGIKAVFSHSEALEGRVLIQRFRTSQYLQKSGVTLVFNNNRFGKLAKQGFALDARLTAIVEGDTVKFHSFASLRTILTVQEHYHEATEQQVIDFSEHVNFHIENAALFDAAMDERSRKLIRGIALSDVLNQHDVTSIREKALSVGLDIGLQEGKLVLPGEKRRLKIILSFLEQSVYKGVFTDETFETNSKRAVQ</sequence>